<evidence type="ECO:0000313" key="2">
    <source>
        <dbReference type="Proteomes" id="UP000807342"/>
    </source>
</evidence>
<feature type="non-terminal residue" evidence="1">
    <location>
        <position position="1"/>
    </location>
</feature>
<dbReference type="SUPFAM" id="SSF50630">
    <property type="entry name" value="Acid proteases"/>
    <property type="match status" value="1"/>
</dbReference>
<protein>
    <recommendedName>
        <fullName evidence="3">Peptidase A2 domain-containing protein</fullName>
    </recommendedName>
</protein>
<dbReference type="OrthoDB" id="5596707at2759"/>
<dbReference type="Pfam" id="PF13650">
    <property type="entry name" value="Asp_protease_2"/>
    <property type="match status" value="1"/>
</dbReference>
<keyword evidence="2" id="KW-1185">Reference proteome</keyword>
<evidence type="ECO:0000313" key="1">
    <source>
        <dbReference type="EMBL" id="KAF9441805.1"/>
    </source>
</evidence>
<organism evidence="1 2">
    <name type="scientific">Macrolepiota fuliginosa MF-IS2</name>
    <dbReference type="NCBI Taxonomy" id="1400762"/>
    <lineage>
        <taxon>Eukaryota</taxon>
        <taxon>Fungi</taxon>
        <taxon>Dikarya</taxon>
        <taxon>Basidiomycota</taxon>
        <taxon>Agaricomycotina</taxon>
        <taxon>Agaricomycetes</taxon>
        <taxon>Agaricomycetidae</taxon>
        <taxon>Agaricales</taxon>
        <taxon>Agaricineae</taxon>
        <taxon>Agaricaceae</taxon>
        <taxon>Macrolepiota</taxon>
    </lineage>
</organism>
<sequence>YRFSTPIEDTTTVQNVIQRGLDTTFPISVREFLAASPDTRKLVKDQVTTQRIPTANMSTLEESTPEEAGPFSTFLNQQPMPGSLVVASSVEDLRTIPLVLNKQVMVDAILDEGSQISAIRQDVWQKLGLPLMSKETMVMESANAMREAMLGLLRDLPVCIRRNTFYLQVQVVDNASYEMLLGRPFLTLTEAHTHHYATGDSHITLRDPNTYDTFTIPTKARVRP</sequence>
<comment type="caution">
    <text evidence="1">The sequence shown here is derived from an EMBL/GenBank/DDBJ whole genome shotgun (WGS) entry which is preliminary data.</text>
</comment>
<evidence type="ECO:0008006" key="3">
    <source>
        <dbReference type="Google" id="ProtNLM"/>
    </source>
</evidence>
<accession>A0A9P6BXT3</accession>
<feature type="non-terminal residue" evidence="1">
    <location>
        <position position="224"/>
    </location>
</feature>
<dbReference type="InterPro" id="IPR021109">
    <property type="entry name" value="Peptidase_aspartic_dom_sf"/>
</dbReference>
<dbReference type="CDD" id="cd00303">
    <property type="entry name" value="retropepsin_like"/>
    <property type="match status" value="1"/>
</dbReference>
<proteinExistence type="predicted"/>
<reference evidence="1" key="1">
    <citation type="submission" date="2020-11" db="EMBL/GenBank/DDBJ databases">
        <authorList>
            <consortium name="DOE Joint Genome Institute"/>
            <person name="Ahrendt S."/>
            <person name="Riley R."/>
            <person name="Andreopoulos W."/>
            <person name="Labutti K."/>
            <person name="Pangilinan J."/>
            <person name="Ruiz-Duenas F.J."/>
            <person name="Barrasa J.M."/>
            <person name="Sanchez-Garcia M."/>
            <person name="Camarero S."/>
            <person name="Miyauchi S."/>
            <person name="Serrano A."/>
            <person name="Linde D."/>
            <person name="Babiker R."/>
            <person name="Drula E."/>
            <person name="Ayuso-Fernandez I."/>
            <person name="Pacheco R."/>
            <person name="Padilla G."/>
            <person name="Ferreira P."/>
            <person name="Barriuso J."/>
            <person name="Kellner H."/>
            <person name="Castanera R."/>
            <person name="Alfaro M."/>
            <person name="Ramirez L."/>
            <person name="Pisabarro A.G."/>
            <person name="Kuo A."/>
            <person name="Tritt A."/>
            <person name="Lipzen A."/>
            <person name="He G."/>
            <person name="Yan M."/>
            <person name="Ng V."/>
            <person name="Cullen D."/>
            <person name="Martin F."/>
            <person name="Rosso M.-N."/>
            <person name="Henrissat B."/>
            <person name="Hibbett D."/>
            <person name="Martinez A.T."/>
            <person name="Grigoriev I.V."/>
        </authorList>
    </citation>
    <scope>NUCLEOTIDE SEQUENCE</scope>
    <source>
        <strain evidence="1">MF-IS2</strain>
    </source>
</reference>
<gene>
    <name evidence="1" type="ORF">P691DRAFT_612289</name>
</gene>
<dbReference type="Gene3D" id="2.40.70.10">
    <property type="entry name" value="Acid Proteases"/>
    <property type="match status" value="1"/>
</dbReference>
<dbReference type="EMBL" id="MU151779">
    <property type="protein sequence ID" value="KAF9441805.1"/>
    <property type="molecule type" value="Genomic_DNA"/>
</dbReference>
<dbReference type="AlphaFoldDB" id="A0A9P6BXT3"/>
<dbReference type="Proteomes" id="UP000807342">
    <property type="component" value="Unassembled WGS sequence"/>
</dbReference>
<name>A0A9P6BXT3_9AGAR</name>